<accession>A3LVL4</accession>
<dbReference type="RefSeq" id="XP_001385170.1">
    <property type="nucleotide sequence ID" value="XM_001385133.1"/>
</dbReference>
<dbReference type="EMBL" id="CP000499">
    <property type="protein sequence ID" value="ABN67141.1"/>
    <property type="molecule type" value="Genomic_DNA"/>
</dbReference>
<proteinExistence type="predicted"/>
<feature type="non-terminal residue" evidence="1">
    <location>
        <position position="1"/>
    </location>
</feature>
<organism evidence="1 2">
    <name type="scientific">Scheffersomyces stipitis (strain ATCC 58785 / CBS 6054 / NBRC 10063 / NRRL Y-11545)</name>
    <name type="common">Yeast</name>
    <name type="synonym">Pichia stipitis</name>
    <dbReference type="NCBI Taxonomy" id="322104"/>
    <lineage>
        <taxon>Eukaryota</taxon>
        <taxon>Fungi</taxon>
        <taxon>Dikarya</taxon>
        <taxon>Ascomycota</taxon>
        <taxon>Saccharomycotina</taxon>
        <taxon>Pichiomycetes</taxon>
        <taxon>Debaryomycetaceae</taxon>
        <taxon>Scheffersomyces</taxon>
    </lineage>
</organism>
<dbReference type="HOGENOM" id="CLU_142633_0_0_1"/>
<keyword evidence="2" id="KW-1185">Reference proteome</keyword>
<dbReference type="InParanoid" id="A3LVL4"/>
<dbReference type="Proteomes" id="UP000002258">
    <property type="component" value="Chromosome 5"/>
</dbReference>
<dbReference type="OMA" id="GHKRDDN"/>
<protein>
    <submittedName>
        <fullName evidence="1">Uncharacterized protein</fullName>
    </submittedName>
</protein>
<dbReference type="KEGG" id="pic:PICST_46903"/>
<dbReference type="OrthoDB" id="4019261at2759"/>
<dbReference type="AlphaFoldDB" id="A3LVL4"/>
<dbReference type="eggNOG" id="ENOG502T5UX">
    <property type="taxonomic scope" value="Eukaryota"/>
</dbReference>
<evidence type="ECO:0000313" key="1">
    <source>
        <dbReference type="EMBL" id="ABN67141.1"/>
    </source>
</evidence>
<name>A3LVL4_PICST</name>
<dbReference type="GeneID" id="4839447"/>
<reference evidence="1 2" key="1">
    <citation type="journal article" date="2007" name="Nat. Biotechnol.">
        <title>Genome sequence of the lignocellulose-bioconverting and xylose-fermenting yeast Pichia stipitis.</title>
        <authorList>
            <person name="Jeffries T.W."/>
            <person name="Grigoriev I.V."/>
            <person name="Grimwood J."/>
            <person name="Laplaza J.M."/>
            <person name="Aerts A."/>
            <person name="Salamov A."/>
            <person name="Schmutz J."/>
            <person name="Lindquist E."/>
            <person name="Dehal P."/>
            <person name="Shapiro H."/>
            <person name="Jin Y.S."/>
            <person name="Passoth V."/>
            <person name="Richardson P.M."/>
        </authorList>
    </citation>
    <scope>NUCLEOTIDE SEQUENCE [LARGE SCALE GENOMIC DNA]</scope>
    <source>
        <strain evidence="2">ATCC 58785 / CBS 6054 / NBRC 10063 / NRRL Y-11545</strain>
    </source>
</reference>
<dbReference type="STRING" id="322104.A3LVL4"/>
<sequence>LVKRDLVEDLLVKVFVSLKRSGLINSIIKMSLTDDEVREGVVDIAADLLERDVIPFEDIFVALKDSGLAVDVIKFSLTDEETRGGVVALIRELLPHLIADGSINPKDLIATP</sequence>
<evidence type="ECO:0000313" key="2">
    <source>
        <dbReference type="Proteomes" id="UP000002258"/>
    </source>
</evidence>
<gene>
    <name evidence="1" type="ORF">PICST_46903</name>
</gene>
<feature type="non-terminal residue" evidence="1">
    <location>
        <position position="112"/>
    </location>
</feature>